<dbReference type="KEGG" id="yli:2911195"/>
<dbReference type="GO" id="GO:0005886">
    <property type="term" value="C:plasma membrane"/>
    <property type="evidence" value="ECO:0007669"/>
    <property type="project" value="TreeGrafter"/>
</dbReference>
<dbReference type="InterPro" id="IPR039786">
    <property type="entry name" value="EFR3"/>
</dbReference>
<dbReference type="VEuPathDB" id="FungiDB:YALI0_D20042g"/>
<dbReference type="Proteomes" id="UP000182444">
    <property type="component" value="Chromosome 1D"/>
</dbReference>
<evidence type="ECO:0000256" key="1">
    <source>
        <dbReference type="ARBA" id="ARBA00010216"/>
    </source>
</evidence>
<dbReference type="GeneID" id="2911195"/>
<evidence type="ECO:0000313" key="3">
    <source>
        <dbReference type="EMBL" id="AOW04345.1"/>
    </source>
</evidence>
<proteinExistence type="inferred from homology"/>
<organism evidence="3 4">
    <name type="scientific">Yarrowia lipolytica</name>
    <name type="common">Candida lipolytica</name>
    <dbReference type="NCBI Taxonomy" id="4952"/>
    <lineage>
        <taxon>Eukaryota</taxon>
        <taxon>Fungi</taxon>
        <taxon>Dikarya</taxon>
        <taxon>Ascomycota</taxon>
        <taxon>Saccharomycotina</taxon>
        <taxon>Dipodascomycetes</taxon>
        <taxon>Dipodascales</taxon>
        <taxon>Dipodascales incertae sedis</taxon>
        <taxon>Yarrowia</taxon>
    </lineage>
</organism>
<dbReference type="AlphaFoldDB" id="A0A1D8NFD1"/>
<protein>
    <recommendedName>
        <fullName evidence="2">Protein EFR3</fullName>
    </recommendedName>
</protein>
<dbReference type="VEuPathDB" id="FungiDB:YALI1_D25330g"/>
<comment type="similarity">
    <text evidence="1">Belongs to the EFR3 family.</text>
</comment>
<name>A0A1D8NFD1_YARLL</name>
<dbReference type="PANTHER" id="PTHR47766">
    <property type="entry name" value="PROTEIN EFR3"/>
    <property type="match status" value="1"/>
</dbReference>
<reference evidence="3 4" key="1">
    <citation type="journal article" date="2016" name="PLoS ONE">
        <title>Sequence Assembly of Yarrowia lipolytica Strain W29/CLIB89 Shows Transposable Element Diversity.</title>
        <authorList>
            <person name="Magnan C."/>
            <person name="Yu J."/>
            <person name="Chang I."/>
            <person name="Jahn E."/>
            <person name="Kanomata Y."/>
            <person name="Wu J."/>
            <person name="Zeller M."/>
            <person name="Oakes M."/>
            <person name="Baldi P."/>
            <person name="Sandmeyer S."/>
        </authorList>
    </citation>
    <scope>NUCLEOTIDE SEQUENCE [LARGE SCALE GENOMIC DNA]</scope>
    <source>
        <strain evidence="4">CLIB89(W29)</strain>
    </source>
</reference>
<dbReference type="InterPro" id="IPR049150">
    <property type="entry name" value="EFR3_HEAT-like_rpt"/>
</dbReference>
<dbReference type="Pfam" id="PF21072">
    <property type="entry name" value="EFR3"/>
    <property type="match status" value="1"/>
</dbReference>
<dbReference type="SUPFAM" id="SSF48371">
    <property type="entry name" value="ARM repeat"/>
    <property type="match status" value="1"/>
</dbReference>
<dbReference type="InterPro" id="IPR016024">
    <property type="entry name" value="ARM-type_fold"/>
</dbReference>
<dbReference type="eggNOG" id="KOG1877">
    <property type="taxonomic scope" value="Eukaryota"/>
</dbReference>
<dbReference type="GO" id="GO:0072659">
    <property type="term" value="P:protein localization to plasma membrane"/>
    <property type="evidence" value="ECO:0007669"/>
    <property type="project" value="InterPro"/>
</dbReference>
<dbReference type="EMBL" id="CP017556">
    <property type="protein sequence ID" value="AOW04345.1"/>
    <property type="molecule type" value="Genomic_DNA"/>
</dbReference>
<dbReference type="RefSeq" id="XP_503055.2">
    <property type="nucleotide sequence ID" value="XM_503055.2"/>
</dbReference>
<evidence type="ECO:0000313" key="4">
    <source>
        <dbReference type="Proteomes" id="UP000182444"/>
    </source>
</evidence>
<evidence type="ECO:0000256" key="2">
    <source>
        <dbReference type="ARBA" id="ARBA00017967"/>
    </source>
</evidence>
<sequence length="850" mass="93323">MAPGIPKPRHQRLVLQCYPDGQAADKKPNPSELSYLLFYVNHRRVKLEKVGPFLENKCYKDVSRGRQGNVMVALDIFAKLIEECHEDLNLFAQNVVNTLLDVVNSGDLLLCQHSNKVFALFCQYHDGGLFLGDPEFVRSFKQLLEVYVNMAKVPNGPNSVQWKIVGLEAAKSIAGSAAIATQTGSTSISPIVHLLLSSLQESQSDLEQLDHSLDLGGGLPDNIGGSKRNSMHQDAIDNFIHEESPEKQVRYLSFHALRTFFDTTSVVQIQSATRAIVTYIINSNVPEHWATSLVVIVAKWAPVQYRFVILVSLVEMLVAMSPNNVKSELVVAALIHALLSSTVNMVGLSVMDILGSLLNKQAAIIKHAQSNNEASGAFEELIDKLSACMISLGTHIYYADQISDMVGEVLWRCTDPATAGQTGHAVSADDGTGLQIKRPTRRVFTTLSANNAELQHSSDESVGAATGGTANGSAGVGSFSHDNSPDVLIRRLAIVEGFFRLQNEEQDMTAHNSVPLSAWDGTQYLLNHDSAIVKEAYVFCFVAFLEYEFGNPDRFQIGFGRRGYNQNVAYGFVSHLSMQLNKLITNTRATNGDFLLGNSLLQNIVIRLQQDGVVATFPHMLKAHELGRALVTGQSSESNTLAQGIIIEDIFTLYLKQVGDVSDAADLTAQAGDEVALRKKLGLWPNYLDWPVSSSSRIQDADAQIDTSMVAKMKTLSRSEVEGLFAEYVTSMPQETRAELFSDYDDVMTIHSRQQVPDENLIVGKARSLKQLNAGSILERQTMRDGWLGDDVKNNKFAEERKGFTPTVSDLKGAMGGNAYVSKEPIAQKFDPQTFLNTWTVTDNLGGLTV</sequence>
<gene>
    <name evidence="3" type="ORF">YALI1_D25330g</name>
</gene>
<dbReference type="PANTHER" id="PTHR47766:SF1">
    <property type="entry name" value="PROTEIN EFR3"/>
    <property type="match status" value="1"/>
</dbReference>
<accession>A0A1D8NFD1</accession>